<keyword evidence="1" id="KW-0472">Membrane</keyword>
<dbReference type="EMBL" id="JARTOI010000001">
    <property type="protein sequence ID" value="MDK5169071.1"/>
    <property type="molecule type" value="Genomic_DNA"/>
</dbReference>
<feature type="transmembrane region" description="Helical" evidence="1">
    <location>
        <begin position="7"/>
        <end position="26"/>
    </location>
</feature>
<sequence length="62" mass="7718">MSKIDRNYFWLGIALCLFMIVFEHKLVSHPNQYDTCFYLFMLLVLLVYRLWHWAREQLHKPE</sequence>
<keyword evidence="1" id="KW-0812">Transmembrane</keyword>
<reference evidence="2" key="1">
    <citation type="submission" date="2023-01" db="EMBL/GenBank/DDBJ databases">
        <title>Genomic dissection of endemic carbapenem resistance: metallo-beta-lactamase gene dissemination through clonal, plasmid and integron transfer pathways.</title>
        <authorList>
            <person name="Macesic N."/>
        </authorList>
    </citation>
    <scope>NUCLEOTIDE SEQUENCE</scope>
    <source>
        <strain evidence="2">CPO382</strain>
    </source>
</reference>
<evidence type="ECO:0000256" key="1">
    <source>
        <dbReference type="SAM" id="Phobius"/>
    </source>
</evidence>
<proteinExistence type="predicted"/>
<evidence type="ECO:0000313" key="3">
    <source>
        <dbReference type="Proteomes" id="UP001174748"/>
    </source>
</evidence>
<name>A0ABT7G5M9_9GAMM</name>
<keyword evidence="3" id="KW-1185">Reference proteome</keyword>
<dbReference type="Proteomes" id="UP001174748">
    <property type="component" value="Unassembled WGS sequence"/>
</dbReference>
<protein>
    <submittedName>
        <fullName evidence="2">Uncharacterized protein</fullName>
    </submittedName>
</protein>
<comment type="caution">
    <text evidence="2">The sequence shown here is derived from an EMBL/GenBank/DDBJ whole genome shotgun (WGS) entry which is preliminary data.</text>
</comment>
<organism evidence="2 3">
    <name type="scientific">Serratia nevei</name>
    <dbReference type="NCBI Taxonomy" id="2703794"/>
    <lineage>
        <taxon>Bacteria</taxon>
        <taxon>Pseudomonadati</taxon>
        <taxon>Pseudomonadota</taxon>
        <taxon>Gammaproteobacteria</taxon>
        <taxon>Enterobacterales</taxon>
        <taxon>Yersiniaceae</taxon>
        <taxon>Serratia</taxon>
    </lineage>
</organism>
<gene>
    <name evidence="2" type="ORF">P9921_01010</name>
</gene>
<evidence type="ECO:0000313" key="2">
    <source>
        <dbReference type="EMBL" id="MDK5169071.1"/>
    </source>
</evidence>
<keyword evidence="1" id="KW-1133">Transmembrane helix</keyword>
<feature type="transmembrane region" description="Helical" evidence="1">
    <location>
        <begin position="32"/>
        <end position="51"/>
    </location>
</feature>
<dbReference type="RefSeq" id="WP_285098026.1">
    <property type="nucleotide sequence ID" value="NZ_JARTOI010000001.1"/>
</dbReference>
<accession>A0ABT7G5M9</accession>